<accession>A0A6C0KBE4</accession>
<reference evidence="1" key="1">
    <citation type="journal article" date="2020" name="Nature">
        <title>Giant virus diversity and host interactions through global metagenomics.</title>
        <authorList>
            <person name="Schulz F."/>
            <person name="Roux S."/>
            <person name="Paez-Espino D."/>
            <person name="Jungbluth S."/>
            <person name="Walsh D.A."/>
            <person name="Denef V.J."/>
            <person name="McMahon K.D."/>
            <person name="Konstantinidis K.T."/>
            <person name="Eloe-Fadrosh E.A."/>
            <person name="Kyrpides N.C."/>
            <person name="Woyke T."/>
        </authorList>
    </citation>
    <scope>NUCLEOTIDE SEQUENCE</scope>
    <source>
        <strain evidence="1">GVMAG-S-1101182-85</strain>
    </source>
</reference>
<organism evidence="1">
    <name type="scientific">viral metagenome</name>
    <dbReference type="NCBI Taxonomy" id="1070528"/>
    <lineage>
        <taxon>unclassified sequences</taxon>
        <taxon>metagenomes</taxon>
        <taxon>organismal metagenomes</taxon>
    </lineage>
</organism>
<dbReference type="AlphaFoldDB" id="A0A6C0KBE4"/>
<name>A0A6C0KBE4_9ZZZZ</name>
<sequence>MPSHGAEIIEGVPVLLKDGVMYAFQYGLVNPPTIKLGTYVATTKKATWDPVVLPQWLATYRRNLVARSRKI</sequence>
<proteinExistence type="predicted"/>
<evidence type="ECO:0000313" key="1">
    <source>
        <dbReference type="EMBL" id="QHU14150.1"/>
    </source>
</evidence>
<protein>
    <submittedName>
        <fullName evidence="1">Uncharacterized protein</fullName>
    </submittedName>
</protein>
<dbReference type="EMBL" id="MN740831">
    <property type="protein sequence ID" value="QHU14150.1"/>
    <property type="molecule type" value="Genomic_DNA"/>
</dbReference>